<sequence length="80" mass="9306">DQHGGRNMGDVTTIFILETLELYRWTNDFTFLKDMYPHVVAGIQWQLSVSTQLGLPEHLECTYDIPNMSQYPTTTFNSFM</sequence>
<dbReference type="SUPFAM" id="SSF48208">
    <property type="entry name" value="Six-hairpin glycosidases"/>
    <property type="match status" value="1"/>
</dbReference>
<evidence type="ECO:0000313" key="3">
    <source>
        <dbReference type="Proteomes" id="UP000681967"/>
    </source>
</evidence>
<dbReference type="Proteomes" id="UP000681967">
    <property type="component" value="Unassembled WGS sequence"/>
</dbReference>
<dbReference type="InterPro" id="IPR008928">
    <property type="entry name" value="6-hairpin_glycosidase_sf"/>
</dbReference>
<comment type="caution">
    <text evidence="1">The sequence shown here is derived from an EMBL/GenBank/DDBJ whole genome shotgun (WGS) entry which is preliminary data.</text>
</comment>
<reference evidence="1" key="1">
    <citation type="submission" date="2021-02" db="EMBL/GenBank/DDBJ databases">
        <authorList>
            <person name="Nowell W R."/>
        </authorList>
    </citation>
    <scope>NUCLEOTIDE SEQUENCE</scope>
</reference>
<dbReference type="AlphaFoldDB" id="A0A8S3BSY4"/>
<evidence type="ECO:0000313" key="2">
    <source>
        <dbReference type="EMBL" id="CAF4834080.1"/>
    </source>
</evidence>
<feature type="non-terminal residue" evidence="1">
    <location>
        <position position="80"/>
    </location>
</feature>
<dbReference type="InterPro" id="IPR012341">
    <property type="entry name" value="6hp_glycosidase-like_sf"/>
</dbReference>
<evidence type="ECO:0000313" key="1">
    <source>
        <dbReference type="EMBL" id="CAF4832453.1"/>
    </source>
</evidence>
<gene>
    <name evidence="1" type="ORF">BYL167_LOCUS49492</name>
    <name evidence="2" type="ORF">BYL167_LOCUS49563</name>
</gene>
<feature type="non-terminal residue" evidence="1">
    <location>
        <position position="1"/>
    </location>
</feature>
<accession>A0A8S3BSY4</accession>
<dbReference type="EMBL" id="CAJOBH010147394">
    <property type="protein sequence ID" value="CAF4832453.1"/>
    <property type="molecule type" value="Genomic_DNA"/>
</dbReference>
<dbReference type="GO" id="GO:0005975">
    <property type="term" value="P:carbohydrate metabolic process"/>
    <property type="evidence" value="ECO:0007669"/>
    <property type="project" value="InterPro"/>
</dbReference>
<proteinExistence type="predicted"/>
<organism evidence="1 3">
    <name type="scientific">Rotaria magnacalcarata</name>
    <dbReference type="NCBI Taxonomy" id="392030"/>
    <lineage>
        <taxon>Eukaryota</taxon>
        <taxon>Metazoa</taxon>
        <taxon>Spiralia</taxon>
        <taxon>Gnathifera</taxon>
        <taxon>Rotifera</taxon>
        <taxon>Eurotatoria</taxon>
        <taxon>Bdelloidea</taxon>
        <taxon>Philodinida</taxon>
        <taxon>Philodinidae</taxon>
        <taxon>Rotaria</taxon>
    </lineage>
</organism>
<dbReference type="Gene3D" id="1.50.10.10">
    <property type="match status" value="1"/>
</dbReference>
<protein>
    <submittedName>
        <fullName evidence="1">Uncharacterized protein</fullName>
    </submittedName>
</protein>
<name>A0A8S3BSY4_9BILA</name>
<dbReference type="EMBL" id="CAJOBH010147779">
    <property type="protein sequence ID" value="CAF4834080.1"/>
    <property type="molecule type" value="Genomic_DNA"/>
</dbReference>